<name>Q5Y9C5_BOVIN</name>
<dbReference type="EMBL" id="AY628649">
    <property type="protein sequence ID" value="AAV27183.1"/>
    <property type="molecule type" value="mRNA"/>
</dbReference>
<evidence type="ECO:0000313" key="1">
    <source>
        <dbReference type="EMBL" id="AAV27183.1"/>
    </source>
</evidence>
<protein>
    <submittedName>
        <fullName evidence="1">Uncharacterized protein</fullName>
    </submittedName>
</protein>
<accession>Q5Y9C5</accession>
<organism evidence="1">
    <name type="scientific">Bos taurus</name>
    <name type="common">Bovine</name>
    <dbReference type="NCBI Taxonomy" id="9913"/>
    <lineage>
        <taxon>Eukaryota</taxon>
        <taxon>Metazoa</taxon>
        <taxon>Chordata</taxon>
        <taxon>Craniata</taxon>
        <taxon>Vertebrata</taxon>
        <taxon>Euteleostomi</taxon>
        <taxon>Mammalia</taxon>
        <taxon>Eutheria</taxon>
        <taxon>Laurasiatheria</taxon>
        <taxon>Artiodactyla</taxon>
        <taxon>Ruminantia</taxon>
        <taxon>Pecora</taxon>
        <taxon>Bovidae</taxon>
        <taxon>Bovinae</taxon>
        <taxon>Bos</taxon>
    </lineage>
</organism>
<sequence>MARVAPEPALWGPGRRAGPCGLPESWEAAAATGPGQDAPSTWMRGGQLWPPPRCWDLRRPQAAPSPFFHARRRGDGGGAFDFIDCVSGNFQWGKFCACEKGKASPCNSTYADHVVVGNQVNAREPFQVQMLLPMSWCGIWGKWVSPSVPVQVKVGRWKHRLLPTE</sequence>
<proteinExistence type="evidence at transcript level"/>
<reference evidence="1" key="1">
    <citation type="submission" date="2004-05" db="EMBL/GenBank/DDBJ databases">
        <title>Identification of a novel gene up-regulated during vascular calcification in vitro and in vivo.</title>
        <authorList>
            <person name="Alexander M.Y."/>
            <person name="Wilkinson F.L."/>
            <person name="Kirton J.P."/>
            <person name="Farrington Rock C."/>
            <person name="Griffin-Jones C."/>
            <person name="Collett G.D."/>
            <person name="Smyth J.V."/>
            <person name="Demer L.L."/>
            <person name="Heagerty A.M."/>
            <person name="Canfield A.E."/>
        </authorList>
    </citation>
    <scope>NUCLEOTIDE SEQUENCE</scope>
    <source>
        <tissue evidence="1">Retina</tissue>
    </source>
</reference>
<dbReference type="AlphaFoldDB" id="Q5Y9C5"/>